<sequence length="210" mass="21313">MVDCALVVAGTAKGLVTATGAGTEHGHISQLLSETAELETPLTRRLGRLARAITLGIVMVAASIFGVGLLRDNPLVDSALAAITLAVASIPEGLPAVITIASAIGVRRMARRQAIIRHLPAVETLGSTTVICTDKTGTLTRNEMTVAALWTPAATIEVTGTGYAPEGKLRGQGLPAPAAAVAATELLRAAVLCNDAALETDGGRSGPLPP</sequence>
<dbReference type="InterPro" id="IPR050510">
    <property type="entry name" value="Cation_transp_ATPase_P-type"/>
</dbReference>
<dbReference type="Gene3D" id="2.70.150.10">
    <property type="entry name" value="Calcium-transporting ATPase, cytoplasmic transduction domain A"/>
    <property type="match status" value="1"/>
</dbReference>
<feature type="transmembrane region" description="Helical" evidence="6">
    <location>
        <begin position="49"/>
        <end position="70"/>
    </location>
</feature>
<dbReference type="RefSeq" id="WP_369665195.1">
    <property type="nucleotide sequence ID" value="NZ_JBDKXB010000001.1"/>
</dbReference>
<dbReference type="InterPro" id="IPR018303">
    <property type="entry name" value="ATPase_P-typ_P_site"/>
</dbReference>
<dbReference type="EMBL" id="JBDKXB010000001">
    <property type="protein sequence ID" value="MEY6430808.1"/>
    <property type="molecule type" value="Genomic_DNA"/>
</dbReference>
<evidence type="ECO:0000256" key="5">
    <source>
        <dbReference type="ARBA" id="ARBA00023136"/>
    </source>
</evidence>
<dbReference type="SUPFAM" id="SSF81665">
    <property type="entry name" value="Calcium ATPase, transmembrane domain M"/>
    <property type="match status" value="1"/>
</dbReference>
<dbReference type="Proteomes" id="UP001564408">
    <property type="component" value="Unassembled WGS sequence"/>
</dbReference>
<dbReference type="InterPro" id="IPR001757">
    <property type="entry name" value="P_typ_ATPase"/>
</dbReference>
<dbReference type="InterPro" id="IPR023214">
    <property type="entry name" value="HAD_sf"/>
</dbReference>
<dbReference type="PANTHER" id="PTHR43294:SF21">
    <property type="entry name" value="CATION TRANSPORTING ATPASE"/>
    <property type="match status" value="1"/>
</dbReference>
<evidence type="ECO:0000313" key="7">
    <source>
        <dbReference type="EMBL" id="MEY6430808.1"/>
    </source>
</evidence>
<keyword evidence="3 6" id="KW-0812">Transmembrane</keyword>
<reference evidence="7 8" key="1">
    <citation type="submission" date="2024-05" db="EMBL/GenBank/DDBJ databases">
        <title>Genome Sequence and Characterization of the New Strain Purple Sulfur Bacterium of Genus Thioalkalicoccus.</title>
        <authorList>
            <person name="Bryantseva I.A."/>
            <person name="Kyndt J.A."/>
            <person name="Imhoff J.F."/>
        </authorList>
    </citation>
    <scope>NUCLEOTIDE SEQUENCE [LARGE SCALE GENOMIC DNA]</scope>
    <source>
        <strain evidence="7 8">Um2</strain>
    </source>
</reference>
<dbReference type="Gene3D" id="3.40.50.1000">
    <property type="entry name" value="HAD superfamily/HAD-like"/>
    <property type="match status" value="1"/>
</dbReference>
<feature type="transmembrane region" description="Helical" evidence="6">
    <location>
        <begin position="82"/>
        <end position="106"/>
    </location>
</feature>
<dbReference type="NCBIfam" id="TIGR01494">
    <property type="entry name" value="ATPase_P-type"/>
    <property type="match status" value="1"/>
</dbReference>
<proteinExistence type="predicted"/>
<dbReference type="Gene3D" id="3.40.1110.10">
    <property type="entry name" value="Calcium-transporting ATPase, cytoplasmic domain N"/>
    <property type="match status" value="1"/>
</dbReference>
<dbReference type="PROSITE" id="PS00154">
    <property type="entry name" value="ATPASE_E1_E2"/>
    <property type="match status" value="1"/>
</dbReference>
<keyword evidence="5 6" id="KW-0472">Membrane</keyword>
<dbReference type="InterPro" id="IPR023298">
    <property type="entry name" value="ATPase_P-typ_TM_dom_sf"/>
</dbReference>
<comment type="caution">
    <text evidence="7">The sequence shown here is derived from an EMBL/GenBank/DDBJ whole genome shotgun (WGS) entry which is preliminary data.</text>
</comment>
<gene>
    <name evidence="7" type="ORF">ABC977_00115</name>
</gene>
<evidence type="ECO:0000256" key="1">
    <source>
        <dbReference type="ARBA" id="ARBA00004651"/>
    </source>
</evidence>
<evidence type="ECO:0000256" key="2">
    <source>
        <dbReference type="ARBA" id="ARBA00022475"/>
    </source>
</evidence>
<keyword evidence="8" id="KW-1185">Reference proteome</keyword>
<evidence type="ECO:0000256" key="6">
    <source>
        <dbReference type="SAM" id="Phobius"/>
    </source>
</evidence>
<dbReference type="Gene3D" id="1.20.1110.10">
    <property type="entry name" value="Calcium-transporting ATPase, transmembrane domain"/>
    <property type="match status" value="1"/>
</dbReference>
<organism evidence="7 8">
    <name type="scientific">Thioalkalicoccus limnaeus</name>
    <dbReference type="NCBI Taxonomy" id="120681"/>
    <lineage>
        <taxon>Bacteria</taxon>
        <taxon>Pseudomonadati</taxon>
        <taxon>Pseudomonadota</taxon>
        <taxon>Gammaproteobacteria</taxon>
        <taxon>Chromatiales</taxon>
        <taxon>Chromatiaceae</taxon>
        <taxon>Thioalkalicoccus</taxon>
    </lineage>
</organism>
<keyword evidence="4 6" id="KW-1133">Transmembrane helix</keyword>
<name>A0ABV4BBF5_9GAMM</name>
<dbReference type="PANTHER" id="PTHR43294">
    <property type="entry name" value="SODIUM/POTASSIUM-TRANSPORTING ATPASE SUBUNIT ALPHA"/>
    <property type="match status" value="1"/>
</dbReference>
<dbReference type="SUPFAM" id="SSF81660">
    <property type="entry name" value="Metal cation-transporting ATPase, ATP-binding domain N"/>
    <property type="match status" value="1"/>
</dbReference>
<keyword evidence="2" id="KW-1003">Cell membrane</keyword>
<protein>
    <submittedName>
        <fullName evidence="7">HAD-IC family P-type ATPase</fullName>
    </submittedName>
</protein>
<evidence type="ECO:0000256" key="4">
    <source>
        <dbReference type="ARBA" id="ARBA00022989"/>
    </source>
</evidence>
<accession>A0ABV4BBF5</accession>
<evidence type="ECO:0000313" key="8">
    <source>
        <dbReference type="Proteomes" id="UP001564408"/>
    </source>
</evidence>
<comment type="subcellular location">
    <subcellularLocation>
        <location evidence="1">Cell membrane</location>
        <topology evidence="1">Multi-pass membrane protein</topology>
    </subcellularLocation>
</comment>
<dbReference type="InterPro" id="IPR023299">
    <property type="entry name" value="ATPase_P-typ_cyto_dom_N"/>
</dbReference>
<evidence type="ECO:0000256" key="3">
    <source>
        <dbReference type="ARBA" id="ARBA00022692"/>
    </source>
</evidence>